<keyword evidence="2" id="KW-1133">Transmembrane helix</keyword>
<gene>
    <name evidence="3" type="ORF">ACOF00016_LOCUS663</name>
</gene>
<reference evidence="3" key="1">
    <citation type="submission" date="2021-01" db="EMBL/GenBank/DDBJ databases">
        <authorList>
            <person name="Corre E."/>
            <person name="Pelletier E."/>
            <person name="Niang G."/>
            <person name="Scheremetjew M."/>
            <person name="Finn R."/>
            <person name="Kale V."/>
            <person name="Holt S."/>
            <person name="Cochrane G."/>
            <person name="Meng A."/>
            <person name="Brown T."/>
            <person name="Cohen L."/>
        </authorList>
    </citation>
    <scope>NUCLEOTIDE SEQUENCE</scope>
    <source>
        <strain evidence="3">CCMP127</strain>
    </source>
</reference>
<feature type="transmembrane region" description="Helical" evidence="2">
    <location>
        <begin position="260"/>
        <end position="287"/>
    </location>
</feature>
<feature type="transmembrane region" description="Helical" evidence="2">
    <location>
        <begin position="224"/>
        <end position="248"/>
    </location>
</feature>
<keyword evidence="2" id="KW-0472">Membrane</keyword>
<dbReference type="Pfam" id="PF03842">
    <property type="entry name" value="Silic_transp"/>
    <property type="match status" value="1"/>
</dbReference>
<feature type="transmembrane region" description="Helical" evidence="2">
    <location>
        <begin position="44"/>
        <end position="60"/>
    </location>
</feature>
<protein>
    <recommendedName>
        <fullName evidence="4">Silicon transporter</fullName>
    </recommendedName>
</protein>
<feature type="transmembrane region" description="Helical" evidence="2">
    <location>
        <begin position="392"/>
        <end position="417"/>
    </location>
</feature>
<feature type="transmembrane region" description="Helical" evidence="2">
    <location>
        <begin position="357"/>
        <end position="380"/>
    </location>
</feature>
<name>A0A7S3P4B4_9STRA</name>
<dbReference type="EMBL" id="HBIM01000761">
    <property type="protein sequence ID" value="CAE0402373.1"/>
    <property type="molecule type" value="Transcribed_RNA"/>
</dbReference>
<organism evidence="3">
    <name type="scientific">Amphora coffeiformis</name>
    <dbReference type="NCBI Taxonomy" id="265554"/>
    <lineage>
        <taxon>Eukaryota</taxon>
        <taxon>Sar</taxon>
        <taxon>Stramenopiles</taxon>
        <taxon>Ochrophyta</taxon>
        <taxon>Bacillariophyta</taxon>
        <taxon>Bacillariophyceae</taxon>
        <taxon>Bacillariophycidae</taxon>
        <taxon>Thalassiophysales</taxon>
        <taxon>Catenulaceae</taxon>
        <taxon>Amphora</taxon>
    </lineage>
</organism>
<dbReference type="AlphaFoldDB" id="A0A7S3P4B4"/>
<feature type="transmembrane region" description="Helical" evidence="2">
    <location>
        <begin position="187"/>
        <end position="204"/>
    </location>
</feature>
<evidence type="ECO:0000256" key="1">
    <source>
        <dbReference type="SAM" id="Coils"/>
    </source>
</evidence>
<feature type="transmembrane region" description="Helical" evidence="2">
    <location>
        <begin position="13"/>
        <end position="32"/>
    </location>
</feature>
<proteinExistence type="predicted"/>
<feature type="coiled-coil region" evidence="1">
    <location>
        <begin position="485"/>
        <end position="512"/>
    </location>
</feature>
<dbReference type="InterPro" id="IPR004693">
    <property type="entry name" value="Silicon_transpt"/>
</dbReference>
<feature type="transmembrane region" description="Helical" evidence="2">
    <location>
        <begin position="134"/>
        <end position="154"/>
    </location>
</feature>
<dbReference type="GO" id="GO:0015708">
    <property type="term" value="P:silicic acid import across plasma membrane"/>
    <property type="evidence" value="ECO:0007669"/>
    <property type="project" value="InterPro"/>
</dbReference>
<evidence type="ECO:0000313" key="3">
    <source>
        <dbReference type="EMBL" id="CAE0402373.1"/>
    </source>
</evidence>
<keyword evidence="1" id="KW-0175">Coiled coil</keyword>
<sequence length="525" mass="58208">MAPSKTGMLIRDIYSTLLLIFSTIIVVAVIFGENTNLSEKIHPIITFVILFAALIWLSMVEGGQASLVGLPPVDMALYKESHSGTHRIMKVVNEGDNLDRYLMGRQFLVLALVFVENLCGEPVEGTEVLGLPEWMISAFLGSNLALFFMTAMIAKISAQVNASRCMLDYVNNFFAEFTMRVSMGIEFSGLLHCCYLVQFLFAYLSGQPLESKERPRTVPEKFFFWVRVLVSLAILCLSFAVTLSALFNNQTTMWDGVPPVVSVILFFVFMAIVGMLEGMQIAFFAIAQMTEEERSTSPWAKKTCDVLFEGDGRNLPGFMVGRQMCVTMCFFIVARVTTIKLDDDEDNIFGVSDGIQALFDTGLLGALITTIVASITWQLVASAFPKAFLSTPLTYILLRFCLFLEWTGLCQGAWVVARVHRKIVGFKRDEVYIGTAQERAIKAEKEGSVVSVHSVRAGHLYPGVPTLPADFAPQTKTLEEVTELENELLEHLNDTKIRLEAVQKQKSKLLAAKGADADKTEAGEP</sequence>
<keyword evidence="2" id="KW-0812">Transmembrane</keyword>
<evidence type="ECO:0000256" key="2">
    <source>
        <dbReference type="SAM" id="Phobius"/>
    </source>
</evidence>
<accession>A0A7S3P4B4</accession>
<evidence type="ECO:0008006" key="4">
    <source>
        <dbReference type="Google" id="ProtNLM"/>
    </source>
</evidence>